<name>A0AB34IHH3_PRYPA</name>
<dbReference type="Gene3D" id="3.40.30.10">
    <property type="entry name" value="Glutaredoxin"/>
    <property type="match status" value="1"/>
</dbReference>
<dbReference type="PROSITE" id="PS50405">
    <property type="entry name" value="GST_CTER"/>
    <property type="match status" value="1"/>
</dbReference>
<dbReference type="SUPFAM" id="SSF52833">
    <property type="entry name" value="Thioredoxin-like"/>
    <property type="match status" value="1"/>
</dbReference>
<dbReference type="InterPro" id="IPR004046">
    <property type="entry name" value="GST_C"/>
</dbReference>
<dbReference type="SUPFAM" id="SSF47616">
    <property type="entry name" value="GST C-terminal domain-like"/>
    <property type="match status" value="1"/>
</dbReference>
<dbReference type="InterPro" id="IPR036249">
    <property type="entry name" value="Thioredoxin-like_sf"/>
</dbReference>
<dbReference type="GO" id="GO:0004364">
    <property type="term" value="F:glutathione transferase activity"/>
    <property type="evidence" value="ECO:0007669"/>
    <property type="project" value="TreeGrafter"/>
</dbReference>
<keyword evidence="4" id="KW-1185">Reference proteome</keyword>
<dbReference type="EMBL" id="JBGBPQ010000025">
    <property type="protein sequence ID" value="KAL1499345.1"/>
    <property type="molecule type" value="Genomic_DNA"/>
</dbReference>
<feature type="domain" description="GST C-terminal" evidence="2">
    <location>
        <begin position="123"/>
        <end position="260"/>
    </location>
</feature>
<proteinExistence type="predicted"/>
<comment type="caution">
    <text evidence="3">The sequence shown here is derived from an EMBL/GenBank/DDBJ whole genome shotgun (WGS) entry which is preliminary data.</text>
</comment>
<reference evidence="3 4" key="1">
    <citation type="journal article" date="2024" name="Science">
        <title>Giant polyketide synthase enzymes in the biosynthesis of giant marine polyether toxins.</title>
        <authorList>
            <person name="Fallon T.R."/>
            <person name="Shende V.V."/>
            <person name="Wierzbicki I.H."/>
            <person name="Pendleton A.L."/>
            <person name="Watervoot N.F."/>
            <person name="Auber R.P."/>
            <person name="Gonzalez D.J."/>
            <person name="Wisecaver J.H."/>
            <person name="Moore B.S."/>
        </authorList>
    </citation>
    <scope>NUCLEOTIDE SEQUENCE [LARGE SCALE GENOMIC DNA]</scope>
    <source>
        <strain evidence="3 4">12B1</strain>
    </source>
</reference>
<dbReference type="AlphaFoldDB" id="A0AB34IHH3"/>
<feature type="domain" description="GST N-terminal" evidence="1">
    <location>
        <begin position="8"/>
        <end position="96"/>
    </location>
</feature>
<dbReference type="InterPro" id="IPR050213">
    <property type="entry name" value="GST_superfamily"/>
</dbReference>
<dbReference type="PANTHER" id="PTHR11571">
    <property type="entry name" value="GLUTATHIONE S-TRANSFERASE"/>
    <property type="match status" value="1"/>
</dbReference>
<dbReference type="GO" id="GO:0006749">
    <property type="term" value="P:glutathione metabolic process"/>
    <property type="evidence" value="ECO:0007669"/>
    <property type="project" value="TreeGrafter"/>
</dbReference>
<dbReference type="InterPro" id="IPR036282">
    <property type="entry name" value="Glutathione-S-Trfase_C_sf"/>
</dbReference>
<dbReference type="InterPro" id="IPR010987">
    <property type="entry name" value="Glutathione-S-Trfase_C-like"/>
</dbReference>
<organism evidence="3 4">
    <name type="scientific">Prymnesium parvum</name>
    <name type="common">Toxic golden alga</name>
    <dbReference type="NCBI Taxonomy" id="97485"/>
    <lineage>
        <taxon>Eukaryota</taxon>
        <taxon>Haptista</taxon>
        <taxon>Haptophyta</taxon>
        <taxon>Prymnesiophyceae</taxon>
        <taxon>Prymnesiales</taxon>
        <taxon>Prymnesiaceae</taxon>
        <taxon>Prymnesium</taxon>
    </lineage>
</organism>
<accession>A0AB34IHH3</accession>
<evidence type="ECO:0008006" key="5">
    <source>
        <dbReference type="Google" id="ProtNLM"/>
    </source>
</evidence>
<dbReference type="Gene3D" id="1.20.1050.10">
    <property type="match status" value="1"/>
</dbReference>
<evidence type="ECO:0000259" key="1">
    <source>
        <dbReference type="PROSITE" id="PS50404"/>
    </source>
</evidence>
<evidence type="ECO:0000259" key="2">
    <source>
        <dbReference type="PROSITE" id="PS50405"/>
    </source>
</evidence>
<gene>
    <name evidence="3" type="ORF">AB1Y20_011552</name>
</gene>
<dbReference type="Pfam" id="PF14497">
    <property type="entry name" value="GST_C_3"/>
    <property type="match status" value="1"/>
</dbReference>
<dbReference type="Proteomes" id="UP001515480">
    <property type="component" value="Unassembled WGS sequence"/>
</dbReference>
<evidence type="ECO:0000313" key="3">
    <source>
        <dbReference type="EMBL" id="KAL1499345.1"/>
    </source>
</evidence>
<evidence type="ECO:0000313" key="4">
    <source>
        <dbReference type="Proteomes" id="UP001515480"/>
    </source>
</evidence>
<dbReference type="PROSITE" id="PS50404">
    <property type="entry name" value="GST_NTER"/>
    <property type="match status" value="1"/>
</dbReference>
<protein>
    <recommendedName>
        <fullName evidence="5">Glutathione transferase</fullName>
    </recommendedName>
</protein>
<dbReference type="InterPro" id="IPR004045">
    <property type="entry name" value="Glutathione_S-Trfase_N"/>
</dbReference>
<sequence>MVVAHTPGSWRLIYFDAPNRGEQVRILFYLASTPFVDVRVDPYPQGLDPYKKAAMGNASPLLGTDLCPAVTAPDGTHCVETAEIMRFVGQRVGMAPPAESEADARAMKLTLLAQALLNQVFYALLKPMVVRAIFERGLGERLGCVASLLNGRQATFLEKPRSKLARALPELEGALEASGGPYLCGAALTYADAAVFHVLNEVLAFKCFDKEELLKPYPLLCAFVSELERKTAGWIEKRVREHQMGIPSTIDFFAATNTPFPWSRVAKK</sequence>